<dbReference type="Proteomes" id="UP000626148">
    <property type="component" value="Unassembled WGS sequence"/>
</dbReference>
<evidence type="ECO:0000313" key="2">
    <source>
        <dbReference type="Proteomes" id="UP000626148"/>
    </source>
</evidence>
<sequence>MSAYMVTTNCLKTFSNVENPEIYLGLLVRGTWFSSSILDQVDYVIEAFCPAGYPDVSDHLGEERVYSIHWS</sequence>
<reference evidence="1" key="1">
    <citation type="journal article" date="2014" name="Int. J. Syst. Evol. Microbiol.">
        <title>Complete genome sequence of Corynebacterium casei LMG S-19264T (=DSM 44701T), isolated from a smear-ripened cheese.</title>
        <authorList>
            <consortium name="US DOE Joint Genome Institute (JGI-PGF)"/>
            <person name="Walter F."/>
            <person name="Albersmeier A."/>
            <person name="Kalinowski J."/>
            <person name="Ruckert C."/>
        </authorList>
    </citation>
    <scope>NUCLEOTIDE SEQUENCE</scope>
    <source>
        <strain evidence="1">KCTC 22169</strain>
    </source>
</reference>
<comment type="caution">
    <text evidence="1">The sequence shown here is derived from an EMBL/GenBank/DDBJ whole genome shotgun (WGS) entry which is preliminary data.</text>
</comment>
<organism evidence="1 2">
    <name type="scientific">Saccharospirillum salsuginis</name>
    <dbReference type="NCBI Taxonomy" id="418750"/>
    <lineage>
        <taxon>Bacteria</taxon>
        <taxon>Pseudomonadati</taxon>
        <taxon>Pseudomonadota</taxon>
        <taxon>Gammaproteobacteria</taxon>
        <taxon>Oceanospirillales</taxon>
        <taxon>Saccharospirillaceae</taxon>
        <taxon>Saccharospirillum</taxon>
    </lineage>
</organism>
<accession>A0A918K869</accession>
<keyword evidence="2" id="KW-1185">Reference proteome</keyword>
<protein>
    <submittedName>
        <fullName evidence="1">Uncharacterized protein</fullName>
    </submittedName>
</protein>
<dbReference type="AlphaFoldDB" id="A0A918K869"/>
<reference evidence="1" key="2">
    <citation type="submission" date="2020-09" db="EMBL/GenBank/DDBJ databases">
        <authorList>
            <person name="Sun Q."/>
            <person name="Kim S."/>
        </authorList>
    </citation>
    <scope>NUCLEOTIDE SEQUENCE</scope>
    <source>
        <strain evidence="1">KCTC 22169</strain>
    </source>
</reference>
<evidence type="ECO:0000313" key="1">
    <source>
        <dbReference type="EMBL" id="GGX54484.1"/>
    </source>
</evidence>
<proteinExistence type="predicted"/>
<dbReference type="EMBL" id="BMXR01000005">
    <property type="protein sequence ID" value="GGX54484.1"/>
    <property type="molecule type" value="Genomic_DNA"/>
</dbReference>
<gene>
    <name evidence="1" type="ORF">GCM10007392_22330</name>
</gene>
<name>A0A918K869_9GAMM</name>